<feature type="transmembrane region" description="Helical" evidence="1">
    <location>
        <begin position="124"/>
        <end position="147"/>
    </location>
</feature>
<reference evidence="2 3" key="1">
    <citation type="submission" date="2019-10" db="EMBL/GenBank/DDBJ databases">
        <title>Genome sequence of Luteimicrobium xylanilyticum HY-24.</title>
        <authorList>
            <person name="Kim D.Y."/>
            <person name="Park H.-Y."/>
        </authorList>
    </citation>
    <scope>NUCLEOTIDE SEQUENCE [LARGE SCALE GENOMIC DNA]</scope>
    <source>
        <strain evidence="2 3">HY-24</strain>
    </source>
</reference>
<organism evidence="2 3">
    <name type="scientific">Luteimicrobium xylanilyticum</name>
    <dbReference type="NCBI Taxonomy" id="1133546"/>
    <lineage>
        <taxon>Bacteria</taxon>
        <taxon>Bacillati</taxon>
        <taxon>Actinomycetota</taxon>
        <taxon>Actinomycetes</taxon>
        <taxon>Micrococcales</taxon>
        <taxon>Luteimicrobium</taxon>
    </lineage>
</organism>
<dbReference type="InterPro" id="IPR051790">
    <property type="entry name" value="Cytochrome_c-biogenesis_DsbD"/>
</dbReference>
<feature type="transmembrane region" description="Helical" evidence="1">
    <location>
        <begin position="89"/>
        <end position="112"/>
    </location>
</feature>
<dbReference type="PANTHER" id="PTHR31272:SF4">
    <property type="entry name" value="CYTOCHROME C-TYPE BIOGENESIS PROTEIN HI_1454-RELATED"/>
    <property type="match status" value="1"/>
</dbReference>
<evidence type="ECO:0000313" key="2">
    <source>
        <dbReference type="EMBL" id="QFU97200.1"/>
    </source>
</evidence>
<feature type="transmembrane region" description="Helical" evidence="1">
    <location>
        <begin position="12"/>
        <end position="35"/>
    </location>
</feature>
<feature type="transmembrane region" description="Helical" evidence="1">
    <location>
        <begin position="196"/>
        <end position="221"/>
    </location>
</feature>
<dbReference type="Proteomes" id="UP000326702">
    <property type="component" value="Chromosome"/>
</dbReference>
<keyword evidence="3" id="KW-1185">Reference proteome</keyword>
<protein>
    <submittedName>
        <fullName evidence="2">Cytochrome c-type bioproteinis protein</fullName>
    </submittedName>
</protein>
<dbReference type="EMBL" id="CP045529">
    <property type="protein sequence ID" value="QFU97200.1"/>
    <property type="molecule type" value="Genomic_DNA"/>
</dbReference>
<dbReference type="AlphaFoldDB" id="A0A5P9Q7X5"/>
<proteinExistence type="predicted"/>
<keyword evidence="1" id="KW-0812">Transmembrane</keyword>
<keyword evidence="1" id="KW-0472">Membrane</keyword>
<gene>
    <name evidence="2" type="ORF">KDY119_00694</name>
</gene>
<feature type="transmembrane region" description="Helical" evidence="1">
    <location>
        <begin position="241"/>
        <end position="261"/>
    </location>
</feature>
<sequence>MMLADGVLEASGFATTAFSGSMLLAVPVAVVAGFVSFASPCVLPLVPGYVGYVSGWAATNAGVNALPGGTAASARTEGAAGVARGRARVVAGVGLFVAGFTLVFVVLGGFVGALGTQVRQAEDVLIRVLGVVVILMGLAFLGALPFLQRERRIHVTPRAGLWGAPLLGIVFGLGWTPCLGPTLTAVYALALDQATVVRGAALAVAYCIGLGVPFVLVALGLQSSKRMLDFLRRHRLAFLRVGGGMLVLIGLAMVTGVWGTWTAALGGWASRYGVQV</sequence>
<keyword evidence="1" id="KW-1133">Transmembrane helix</keyword>
<name>A0A5P9Q7X5_9MICO</name>
<accession>A0A5P9Q7X5</accession>
<evidence type="ECO:0000256" key="1">
    <source>
        <dbReference type="SAM" id="Phobius"/>
    </source>
</evidence>
<dbReference type="PANTHER" id="PTHR31272">
    <property type="entry name" value="CYTOCHROME C-TYPE BIOGENESIS PROTEIN HI_1454-RELATED"/>
    <property type="match status" value="1"/>
</dbReference>
<dbReference type="KEGG" id="lxl:KDY119_00694"/>
<evidence type="ECO:0000313" key="3">
    <source>
        <dbReference type="Proteomes" id="UP000326702"/>
    </source>
</evidence>